<dbReference type="GO" id="GO:0048476">
    <property type="term" value="C:Holliday junction resolvase complex"/>
    <property type="evidence" value="ECO:0007669"/>
    <property type="project" value="TreeGrafter"/>
</dbReference>
<dbReference type="AlphaFoldDB" id="A0A6C0B4I5"/>
<dbReference type="Pfam" id="PF02732">
    <property type="entry name" value="ERCC4"/>
    <property type="match status" value="1"/>
</dbReference>
<evidence type="ECO:0000256" key="1">
    <source>
        <dbReference type="ARBA" id="ARBA00001946"/>
    </source>
</evidence>
<sequence>MRVILDDRERDLYLACENIVGSNQTYVKLFKETLPLGDVYVKTDEEKDVLIIERKTISDLLASIKDGRYGEQSYRLIHSSGFPLHSIIYIIEGSISQLRTPMERKIVYSALASLNYFKGFSVVRTSSIAETAEYIVWMCDKIERNFLKGEIPYYLQAPREPTVTNETEHQNILRTTESNPANYCTVVKKVKKENVSPENIGEIVLCQIPGISSTSAIAIMQKFGTFPQLLKALQENPNCLDDIGYDSKGKFRKINKPCIENIKKYFL</sequence>
<dbReference type="GO" id="GO:0031573">
    <property type="term" value="P:mitotic intra-S DNA damage checkpoint signaling"/>
    <property type="evidence" value="ECO:0007669"/>
    <property type="project" value="TreeGrafter"/>
</dbReference>
<protein>
    <recommendedName>
        <fullName evidence="11">ERCC4 domain-containing protein</fullName>
    </recommendedName>
</protein>
<keyword evidence="10" id="KW-0234">DNA repair</keyword>
<dbReference type="GO" id="GO:0003677">
    <property type="term" value="F:DNA binding"/>
    <property type="evidence" value="ECO:0007669"/>
    <property type="project" value="InterPro"/>
</dbReference>
<dbReference type="GO" id="GO:0008821">
    <property type="term" value="F:crossover junction DNA endonuclease activity"/>
    <property type="evidence" value="ECO:0007669"/>
    <property type="project" value="InterPro"/>
</dbReference>
<dbReference type="InterPro" id="IPR042530">
    <property type="entry name" value="EME1/EME2_C"/>
</dbReference>
<feature type="domain" description="ERCC4" evidence="11">
    <location>
        <begin position="2"/>
        <end position="95"/>
    </location>
</feature>
<dbReference type="SUPFAM" id="SSF52980">
    <property type="entry name" value="Restriction endonuclease-like"/>
    <property type="match status" value="1"/>
</dbReference>
<dbReference type="GO" id="GO:0046872">
    <property type="term" value="F:metal ion binding"/>
    <property type="evidence" value="ECO:0007669"/>
    <property type="project" value="UniProtKB-KW"/>
</dbReference>
<proteinExistence type="inferred from homology"/>
<dbReference type="GO" id="GO:0000727">
    <property type="term" value="P:double-strand break repair via break-induced replication"/>
    <property type="evidence" value="ECO:0007669"/>
    <property type="project" value="TreeGrafter"/>
</dbReference>
<dbReference type="CDD" id="cd20074">
    <property type="entry name" value="XPF_nuclease_Mus81"/>
    <property type="match status" value="1"/>
</dbReference>
<dbReference type="InterPro" id="IPR011335">
    <property type="entry name" value="Restrct_endonuc-II-like"/>
</dbReference>
<evidence type="ECO:0000256" key="10">
    <source>
        <dbReference type="ARBA" id="ARBA00023204"/>
    </source>
</evidence>
<name>A0A6C0B4I5_9ZZZZ</name>
<dbReference type="InterPro" id="IPR033309">
    <property type="entry name" value="Mus81"/>
</dbReference>
<dbReference type="Gene3D" id="1.10.150.670">
    <property type="entry name" value="Crossover junction endonuclease EME1, DNA-binding domain"/>
    <property type="match status" value="1"/>
</dbReference>
<evidence type="ECO:0000259" key="11">
    <source>
        <dbReference type="SMART" id="SM00891"/>
    </source>
</evidence>
<dbReference type="InterPro" id="IPR006166">
    <property type="entry name" value="ERCC4_domain"/>
</dbReference>
<dbReference type="PANTHER" id="PTHR13451">
    <property type="entry name" value="CLASS II CROSSOVER JUNCTION ENDONUCLEASE MUS81"/>
    <property type="match status" value="1"/>
</dbReference>
<evidence type="ECO:0000256" key="9">
    <source>
        <dbReference type="ARBA" id="ARBA00023172"/>
    </source>
</evidence>
<comment type="cofactor">
    <cofactor evidence="1">
        <name>Mg(2+)</name>
        <dbReference type="ChEBI" id="CHEBI:18420"/>
    </cofactor>
</comment>
<dbReference type="GO" id="GO:0006308">
    <property type="term" value="P:DNA catabolic process"/>
    <property type="evidence" value="ECO:0007669"/>
    <property type="project" value="InterPro"/>
</dbReference>
<keyword evidence="9" id="KW-0233">DNA recombination</keyword>
<evidence type="ECO:0000256" key="5">
    <source>
        <dbReference type="ARBA" id="ARBA00022759"/>
    </source>
</evidence>
<evidence type="ECO:0000313" key="12">
    <source>
        <dbReference type="EMBL" id="QHS86393.1"/>
    </source>
</evidence>
<dbReference type="SMART" id="SM00891">
    <property type="entry name" value="ERCC4"/>
    <property type="match status" value="1"/>
</dbReference>
<reference evidence="12" key="1">
    <citation type="journal article" date="2020" name="Nature">
        <title>Giant virus diversity and host interactions through global metagenomics.</title>
        <authorList>
            <person name="Schulz F."/>
            <person name="Roux S."/>
            <person name="Paez-Espino D."/>
            <person name="Jungbluth S."/>
            <person name="Walsh D.A."/>
            <person name="Denef V.J."/>
            <person name="McMahon K.D."/>
            <person name="Konstantinidis K.T."/>
            <person name="Eloe-Fadrosh E.A."/>
            <person name="Kyrpides N.C."/>
            <person name="Woyke T."/>
        </authorList>
    </citation>
    <scope>NUCLEOTIDE SEQUENCE</scope>
    <source>
        <strain evidence="12">GVMAG-M-3300009187-29</strain>
    </source>
</reference>
<evidence type="ECO:0000256" key="2">
    <source>
        <dbReference type="ARBA" id="ARBA00010015"/>
    </source>
</evidence>
<dbReference type="GO" id="GO:0005634">
    <property type="term" value="C:nucleus"/>
    <property type="evidence" value="ECO:0007669"/>
    <property type="project" value="TreeGrafter"/>
</dbReference>
<comment type="similarity">
    <text evidence="2">Belongs to the XPF family.</text>
</comment>
<dbReference type="InterPro" id="IPR047416">
    <property type="entry name" value="XPF_nuclease_Mus81"/>
</dbReference>
<keyword evidence="8" id="KW-0460">Magnesium</keyword>
<keyword evidence="5" id="KW-0255">Endonuclease</keyword>
<keyword evidence="7" id="KW-0378">Hydrolase</keyword>
<dbReference type="Gene3D" id="3.40.50.10130">
    <property type="match status" value="1"/>
</dbReference>
<keyword evidence="6" id="KW-0227">DNA damage</keyword>
<evidence type="ECO:0000256" key="3">
    <source>
        <dbReference type="ARBA" id="ARBA00022722"/>
    </source>
</evidence>
<keyword evidence="3" id="KW-0540">Nuclease</keyword>
<dbReference type="EMBL" id="MN739054">
    <property type="protein sequence ID" value="QHS86393.1"/>
    <property type="molecule type" value="Genomic_DNA"/>
</dbReference>
<dbReference type="PANTHER" id="PTHR13451:SF0">
    <property type="entry name" value="CROSSOVER JUNCTION ENDONUCLEASE MUS81"/>
    <property type="match status" value="1"/>
</dbReference>
<dbReference type="GO" id="GO:0048257">
    <property type="term" value="F:3'-flap endonuclease activity"/>
    <property type="evidence" value="ECO:0007669"/>
    <property type="project" value="TreeGrafter"/>
</dbReference>
<evidence type="ECO:0000256" key="6">
    <source>
        <dbReference type="ARBA" id="ARBA00022763"/>
    </source>
</evidence>
<keyword evidence="4" id="KW-0479">Metal-binding</keyword>
<accession>A0A6C0B4I5</accession>
<evidence type="ECO:0000256" key="8">
    <source>
        <dbReference type="ARBA" id="ARBA00022842"/>
    </source>
</evidence>
<evidence type="ECO:0000256" key="4">
    <source>
        <dbReference type="ARBA" id="ARBA00022723"/>
    </source>
</evidence>
<organism evidence="12">
    <name type="scientific">viral metagenome</name>
    <dbReference type="NCBI Taxonomy" id="1070528"/>
    <lineage>
        <taxon>unclassified sequences</taxon>
        <taxon>metagenomes</taxon>
        <taxon>organismal metagenomes</taxon>
    </lineage>
</organism>
<dbReference type="GO" id="GO:0000712">
    <property type="term" value="P:resolution of meiotic recombination intermediates"/>
    <property type="evidence" value="ECO:0007669"/>
    <property type="project" value="TreeGrafter"/>
</dbReference>
<evidence type="ECO:0000256" key="7">
    <source>
        <dbReference type="ARBA" id="ARBA00022801"/>
    </source>
</evidence>